<protein>
    <submittedName>
        <fullName evidence="2">Uncharacterized protein</fullName>
    </submittedName>
</protein>
<evidence type="ECO:0000256" key="1">
    <source>
        <dbReference type="SAM" id="MobiDB-lite"/>
    </source>
</evidence>
<proteinExistence type="predicted"/>
<dbReference type="Proteomes" id="UP000299102">
    <property type="component" value="Unassembled WGS sequence"/>
</dbReference>
<sequence>MRLRQIKSEDEIRSALQAVREGYGALITTTDHFVPSAPRDNYAFASDPNAARSGRERGRARRVAAHLMKASS</sequence>
<accession>A0A4C1TVG8</accession>
<name>A0A4C1TVG8_EUMVA</name>
<evidence type="ECO:0000313" key="3">
    <source>
        <dbReference type="Proteomes" id="UP000299102"/>
    </source>
</evidence>
<dbReference type="EMBL" id="BGZK01000092">
    <property type="protein sequence ID" value="GBP18031.1"/>
    <property type="molecule type" value="Genomic_DNA"/>
</dbReference>
<evidence type="ECO:0000313" key="2">
    <source>
        <dbReference type="EMBL" id="GBP18031.1"/>
    </source>
</evidence>
<organism evidence="2 3">
    <name type="scientific">Eumeta variegata</name>
    <name type="common">Bagworm moth</name>
    <name type="synonym">Eumeta japonica</name>
    <dbReference type="NCBI Taxonomy" id="151549"/>
    <lineage>
        <taxon>Eukaryota</taxon>
        <taxon>Metazoa</taxon>
        <taxon>Ecdysozoa</taxon>
        <taxon>Arthropoda</taxon>
        <taxon>Hexapoda</taxon>
        <taxon>Insecta</taxon>
        <taxon>Pterygota</taxon>
        <taxon>Neoptera</taxon>
        <taxon>Endopterygota</taxon>
        <taxon>Lepidoptera</taxon>
        <taxon>Glossata</taxon>
        <taxon>Ditrysia</taxon>
        <taxon>Tineoidea</taxon>
        <taxon>Psychidae</taxon>
        <taxon>Oiketicinae</taxon>
        <taxon>Eumeta</taxon>
    </lineage>
</organism>
<feature type="region of interest" description="Disordered" evidence="1">
    <location>
        <begin position="44"/>
        <end position="72"/>
    </location>
</feature>
<dbReference type="AlphaFoldDB" id="A0A4C1TVG8"/>
<gene>
    <name evidence="2" type="ORF">EVAR_16977_1</name>
</gene>
<comment type="caution">
    <text evidence="2">The sequence shown here is derived from an EMBL/GenBank/DDBJ whole genome shotgun (WGS) entry which is preliminary data.</text>
</comment>
<reference evidence="2 3" key="1">
    <citation type="journal article" date="2019" name="Commun. Biol.">
        <title>The bagworm genome reveals a unique fibroin gene that provides high tensile strength.</title>
        <authorList>
            <person name="Kono N."/>
            <person name="Nakamura H."/>
            <person name="Ohtoshi R."/>
            <person name="Tomita M."/>
            <person name="Numata K."/>
            <person name="Arakawa K."/>
        </authorList>
    </citation>
    <scope>NUCLEOTIDE SEQUENCE [LARGE SCALE GENOMIC DNA]</scope>
</reference>
<keyword evidence="3" id="KW-1185">Reference proteome</keyword>